<dbReference type="Proteomes" id="UP001430584">
    <property type="component" value="Unassembled WGS sequence"/>
</dbReference>
<feature type="compositionally biased region" description="Polar residues" evidence="1">
    <location>
        <begin position="8"/>
        <end position="27"/>
    </location>
</feature>
<evidence type="ECO:0000256" key="1">
    <source>
        <dbReference type="SAM" id="MobiDB-lite"/>
    </source>
</evidence>
<keyword evidence="5" id="KW-1185">Reference proteome</keyword>
<sequence>MTDDLNPTGPSQPTLDQAYTTPGNPATHNPAERAAAGTTARANADSPAVDQRIPTKQTASADEATASSLGRGVRAPGRPGEEAKGLGEEDVGRHNELDAEQMAAPGEGRVAAAVESQGKTGSGGTEPGLETDLDRKKAEQAPMREAIKEERQHNVDVGGVLGQTGGPANPVGKDNYPNTSS</sequence>
<gene>
    <name evidence="2" type="ORF">SLS55_008131</name>
    <name evidence="3" type="ORF">UCDDS831_g01649</name>
</gene>
<organism evidence="3 4">
    <name type="scientific">Diplodia seriata</name>
    <dbReference type="NCBI Taxonomy" id="420778"/>
    <lineage>
        <taxon>Eukaryota</taxon>
        <taxon>Fungi</taxon>
        <taxon>Dikarya</taxon>
        <taxon>Ascomycota</taxon>
        <taxon>Pezizomycotina</taxon>
        <taxon>Dothideomycetes</taxon>
        <taxon>Dothideomycetes incertae sedis</taxon>
        <taxon>Botryosphaeriales</taxon>
        <taxon>Botryosphaeriaceae</taxon>
        <taxon>Diplodia</taxon>
    </lineage>
</organism>
<name>A0A0G2EV98_9PEZI</name>
<dbReference type="Proteomes" id="UP000034182">
    <property type="component" value="Unassembled WGS sequence"/>
</dbReference>
<evidence type="ECO:0000313" key="4">
    <source>
        <dbReference type="Proteomes" id="UP000034182"/>
    </source>
</evidence>
<protein>
    <submittedName>
        <fullName evidence="3">Uncharacterized protein</fullName>
    </submittedName>
</protein>
<accession>A0A0G2EV98</accession>
<proteinExistence type="predicted"/>
<feature type="region of interest" description="Disordered" evidence="1">
    <location>
        <begin position="1"/>
        <end position="181"/>
    </location>
</feature>
<feature type="compositionally biased region" description="Basic and acidic residues" evidence="1">
    <location>
        <begin position="79"/>
        <end position="97"/>
    </location>
</feature>
<comment type="caution">
    <text evidence="3">The sequence shown here is derived from an EMBL/GenBank/DDBJ whole genome shotgun (WGS) entry which is preliminary data.</text>
</comment>
<dbReference type="EMBL" id="LAQI01000033">
    <property type="protein sequence ID" value="KKY26139.1"/>
    <property type="molecule type" value="Genomic_DNA"/>
</dbReference>
<dbReference type="GeneID" id="92012216"/>
<evidence type="ECO:0000313" key="3">
    <source>
        <dbReference type="EMBL" id="KKY26139.1"/>
    </source>
</evidence>
<feature type="compositionally biased region" description="Basic and acidic residues" evidence="1">
    <location>
        <begin position="145"/>
        <end position="154"/>
    </location>
</feature>
<dbReference type="RefSeq" id="XP_066630349.1">
    <property type="nucleotide sequence ID" value="XM_066779545.1"/>
</dbReference>
<dbReference type="EMBL" id="JAJVCZ030000008">
    <property type="protein sequence ID" value="KAL0257320.1"/>
    <property type="molecule type" value="Genomic_DNA"/>
</dbReference>
<evidence type="ECO:0000313" key="2">
    <source>
        <dbReference type="EMBL" id="KAL0257320.1"/>
    </source>
</evidence>
<evidence type="ECO:0000313" key="5">
    <source>
        <dbReference type="Proteomes" id="UP001430584"/>
    </source>
</evidence>
<reference evidence="3 4" key="2">
    <citation type="submission" date="2015-05" db="EMBL/GenBank/DDBJ databases">
        <title>Distinctive expansion of gene families associated with plant cell wall degradation and secondary metabolism in the genomes of grapevine trunk pathogens.</title>
        <authorList>
            <person name="Lawrence D.P."/>
            <person name="Travadon R."/>
            <person name="Rolshausen P.E."/>
            <person name="Baumgartner K."/>
        </authorList>
    </citation>
    <scope>NUCLEOTIDE SEQUENCE [LARGE SCALE GENOMIC DNA]</scope>
    <source>
        <strain evidence="3">DS831</strain>
    </source>
</reference>
<feature type="compositionally biased region" description="Low complexity" evidence="1">
    <location>
        <begin position="32"/>
        <end position="44"/>
    </location>
</feature>
<reference evidence="2 5" key="3">
    <citation type="submission" date="2024-02" db="EMBL/GenBank/DDBJ databases">
        <title>De novo assembly and annotation of 12 fungi associated with fruit tree decline syndrome in Ontario, Canada.</title>
        <authorList>
            <person name="Sulman M."/>
            <person name="Ellouze W."/>
            <person name="Ilyukhin E."/>
        </authorList>
    </citation>
    <scope>NUCLEOTIDE SEQUENCE [LARGE SCALE GENOMIC DNA]</scope>
    <source>
        <strain evidence="2 5">FDS-637</strain>
    </source>
</reference>
<reference evidence="3 4" key="1">
    <citation type="submission" date="2015-03" db="EMBL/GenBank/DDBJ databases">
        <authorList>
            <person name="Morales-Cruz A."/>
            <person name="Amrine K.C."/>
            <person name="Cantu D."/>
        </authorList>
    </citation>
    <scope>NUCLEOTIDE SEQUENCE [LARGE SCALE GENOMIC DNA]</scope>
    <source>
        <strain evidence="3">DS831</strain>
    </source>
</reference>
<feature type="compositionally biased region" description="Polar residues" evidence="1">
    <location>
        <begin position="54"/>
        <end position="68"/>
    </location>
</feature>
<dbReference type="AlphaFoldDB" id="A0A0G2EV98"/>